<keyword evidence="3 6" id="KW-0694">RNA-binding</keyword>
<proteinExistence type="inferred from homology"/>
<keyword evidence="4 6" id="KW-0689">Ribosomal protein</keyword>
<dbReference type="EMBL" id="LBTX01000008">
    <property type="protein sequence ID" value="KKQ50143.1"/>
    <property type="molecule type" value="Genomic_DNA"/>
</dbReference>
<comment type="similarity">
    <text evidence="1 6 7">Belongs to the universal ribosomal protein uL23 family.</text>
</comment>
<dbReference type="InterPro" id="IPR012678">
    <property type="entry name" value="Ribosomal_uL23/eL15/eS24_sf"/>
</dbReference>
<evidence type="ECO:0000256" key="3">
    <source>
        <dbReference type="ARBA" id="ARBA00022884"/>
    </source>
</evidence>
<dbReference type="Gene3D" id="3.30.70.330">
    <property type="match status" value="1"/>
</dbReference>
<organism evidence="8 9">
    <name type="scientific">Candidatus Shapirobacteria bacterium GW2011_GWE1_38_10</name>
    <dbReference type="NCBI Taxonomy" id="1618488"/>
    <lineage>
        <taxon>Bacteria</taxon>
        <taxon>Candidatus Shapironibacteriota</taxon>
    </lineage>
</organism>
<keyword evidence="5 6" id="KW-0687">Ribonucleoprotein</keyword>
<dbReference type="Pfam" id="PF00276">
    <property type="entry name" value="Ribosomal_L23"/>
    <property type="match status" value="1"/>
</dbReference>
<keyword evidence="2 6" id="KW-0699">rRNA-binding</keyword>
<evidence type="ECO:0000256" key="1">
    <source>
        <dbReference type="ARBA" id="ARBA00006700"/>
    </source>
</evidence>
<dbReference type="InterPro" id="IPR001014">
    <property type="entry name" value="Ribosomal_uL23_CS"/>
</dbReference>
<protein>
    <recommendedName>
        <fullName evidence="6">Large ribosomal subunit protein uL23</fullName>
    </recommendedName>
</protein>
<comment type="subunit">
    <text evidence="6">Part of the 50S ribosomal subunit. Contacts protein L29, and trigger factor when it is bound to the ribosome.</text>
</comment>
<evidence type="ECO:0000256" key="6">
    <source>
        <dbReference type="HAMAP-Rule" id="MF_01369"/>
    </source>
</evidence>
<accession>A0A0G0I4B1</accession>
<evidence type="ECO:0000256" key="4">
    <source>
        <dbReference type="ARBA" id="ARBA00022980"/>
    </source>
</evidence>
<dbReference type="GO" id="GO:1990904">
    <property type="term" value="C:ribonucleoprotein complex"/>
    <property type="evidence" value="ECO:0007669"/>
    <property type="project" value="UniProtKB-KW"/>
</dbReference>
<sequence length="95" mass="10710">MIIKRPLVTEKAIAAQAVGKYGFVVDAKATKGQVATEFQTLFGIKPLKVNLLIIKGKVKSNWKTRTPIIRPNFKKAYITLKKDQKIDILTLKNEK</sequence>
<dbReference type="GO" id="GO:0005840">
    <property type="term" value="C:ribosome"/>
    <property type="evidence" value="ECO:0007669"/>
    <property type="project" value="UniProtKB-KW"/>
</dbReference>
<dbReference type="InterPro" id="IPR013025">
    <property type="entry name" value="Ribosomal_uL23-like"/>
</dbReference>
<evidence type="ECO:0000256" key="7">
    <source>
        <dbReference type="RuleBase" id="RU003934"/>
    </source>
</evidence>
<gene>
    <name evidence="6" type="primary">rplW</name>
    <name evidence="8" type="ORF">US68_C0008G0028</name>
</gene>
<dbReference type="GO" id="GO:0019843">
    <property type="term" value="F:rRNA binding"/>
    <property type="evidence" value="ECO:0007669"/>
    <property type="project" value="UniProtKB-UniRule"/>
</dbReference>
<dbReference type="PANTHER" id="PTHR11620">
    <property type="entry name" value="60S RIBOSOMAL PROTEIN L23A"/>
    <property type="match status" value="1"/>
</dbReference>
<dbReference type="PROSITE" id="PS00050">
    <property type="entry name" value="RIBOSOMAL_L23"/>
    <property type="match status" value="1"/>
</dbReference>
<evidence type="ECO:0000313" key="9">
    <source>
        <dbReference type="Proteomes" id="UP000034231"/>
    </source>
</evidence>
<dbReference type="InterPro" id="IPR012677">
    <property type="entry name" value="Nucleotide-bd_a/b_plait_sf"/>
</dbReference>
<reference evidence="8 9" key="1">
    <citation type="journal article" date="2015" name="Nature">
        <title>rRNA introns, odd ribosomes, and small enigmatic genomes across a large radiation of phyla.</title>
        <authorList>
            <person name="Brown C.T."/>
            <person name="Hug L.A."/>
            <person name="Thomas B.C."/>
            <person name="Sharon I."/>
            <person name="Castelle C.J."/>
            <person name="Singh A."/>
            <person name="Wilkins M.J."/>
            <person name="Williams K.H."/>
            <person name="Banfield J.F."/>
        </authorList>
    </citation>
    <scope>NUCLEOTIDE SEQUENCE [LARGE SCALE GENOMIC DNA]</scope>
</reference>
<dbReference type="GO" id="GO:0006412">
    <property type="term" value="P:translation"/>
    <property type="evidence" value="ECO:0007669"/>
    <property type="project" value="UniProtKB-UniRule"/>
</dbReference>
<comment type="function">
    <text evidence="6">One of the early assembly proteins it binds 23S rRNA. One of the proteins that surrounds the polypeptide exit tunnel on the outside of the ribosome. Forms the main docking site for trigger factor binding to the ribosome.</text>
</comment>
<dbReference type="AlphaFoldDB" id="A0A0G0I4B1"/>
<comment type="caution">
    <text evidence="8">The sequence shown here is derived from an EMBL/GenBank/DDBJ whole genome shotgun (WGS) entry which is preliminary data.</text>
</comment>
<dbReference type="GO" id="GO:0003735">
    <property type="term" value="F:structural constituent of ribosome"/>
    <property type="evidence" value="ECO:0007669"/>
    <property type="project" value="InterPro"/>
</dbReference>
<evidence type="ECO:0000256" key="5">
    <source>
        <dbReference type="ARBA" id="ARBA00023274"/>
    </source>
</evidence>
<evidence type="ECO:0000256" key="2">
    <source>
        <dbReference type="ARBA" id="ARBA00022730"/>
    </source>
</evidence>
<evidence type="ECO:0000313" key="8">
    <source>
        <dbReference type="EMBL" id="KKQ50143.1"/>
    </source>
</evidence>
<name>A0A0G0I4B1_9BACT</name>
<dbReference type="HAMAP" id="MF_01369_B">
    <property type="entry name" value="Ribosomal_uL23_B"/>
    <property type="match status" value="1"/>
</dbReference>
<dbReference type="Proteomes" id="UP000034231">
    <property type="component" value="Unassembled WGS sequence"/>
</dbReference>
<dbReference type="SUPFAM" id="SSF54189">
    <property type="entry name" value="Ribosomal proteins S24e, L23 and L15e"/>
    <property type="match status" value="1"/>
</dbReference>